<dbReference type="PANTHER" id="PTHR43232">
    <property type="entry name" value="MOLYBDENUM COFACTOR BIOSYNTHESIS PROTEIN B"/>
    <property type="match status" value="1"/>
</dbReference>
<dbReference type="AlphaFoldDB" id="A0A2R6A7S8"/>
<dbReference type="PIRSF" id="PIRSF006443">
    <property type="entry name" value="MoaB"/>
    <property type="match status" value="1"/>
</dbReference>
<organism evidence="2 3">
    <name type="scientific">Candidatus Marsarchaeota G1 archaeon BE_D</name>
    <dbReference type="NCBI Taxonomy" id="1978156"/>
    <lineage>
        <taxon>Archaea</taxon>
        <taxon>Candidatus Marsarchaeota</taxon>
        <taxon>Candidatus Marsarchaeota group 1</taxon>
    </lineage>
</organism>
<dbReference type="InterPro" id="IPR012245">
    <property type="entry name" value="MoaB"/>
</dbReference>
<dbReference type="GO" id="GO:0005829">
    <property type="term" value="C:cytosol"/>
    <property type="evidence" value="ECO:0007669"/>
    <property type="project" value="TreeGrafter"/>
</dbReference>
<dbReference type="Gene3D" id="3.40.980.10">
    <property type="entry name" value="MoaB/Mog-like domain"/>
    <property type="match status" value="1"/>
</dbReference>
<dbReference type="Proteomes" id="UP000240569">
    <property type="component" value="Unassembled WGS sequence"/>
</dbReference>
<dbReference type="EMBL" id="NEXD01000154">
    <property type="protein sequence ID" value="PSN82434.1"/>
    <property type="molecule type" value="Genomic_DNA"/>
</dbReference>
<gene>
    <name evidence="2" type="ORF">B9Q02_11705</name>
</gene>
<dbReference type="InterPro" id="IPR036425">
    <property type="entry name" value="MoaB/Mog-like_dom_sf"/>
</dbReference>
<dbReference type="InterPro" id="IPR001453">
    <property type="entry name" value="MoaB/Mog_dom"/>
</dbReference>
<dbReference type="GO" id="GO:0006777">
    <property type="term" value="P:Mo-molybdopterin cofactor biosynthetic process"/>
    <property type="evidence" value="ECO:0007669"/>
    <property type="project" value="InterPro"/>
</dbReference>
<evidence type="ECO:0000313" key="2">
    <source>
        <dbReference type="EMBL" id="PSN82434.1"/>
    </source>
</evidence>
<dbReference type="SMART" id="SM00852">
    <property type="entry name" value="MoCF_biosynth"/>
    <property type="match status" value="1"/>
</dbReference>
<protein>
    <recommendedName>
        <fullName evidence="1">MoaB/Mog domain-containing protein</fullName>
    </recommendedName>
</protein>
<evidence type="ECO:0000259" key="1">
    <source>
        <dbReference type="SMART" id="SM00852"/>
    </source>
</evidence>
<dbReference type="NCBIfam" id="TIGR00177">
    <property type="entry name" value="molyb_syn"/>
    <property type="match status" value="1"/>
</dbReference>
<dbReference type="PANTHER" id="PTHR43232:SF2">
    <property type="entry name" value="MOLYBDENUM COFACTOR BIOSYNTHESIS PROTEIN B"/>
    <property type="match status" value="1"/>
</dbReference>
<accession>A0A2R6A7S8</accession>
<proteinExistence type="predicted"/>
<dbReference type="Pfam" id="PF00994">
    <property type="entry name" value="MoCF_biosynth"/>
    <property type="match status" value="1"/>
</dbReference>
<dbReference type="CDD" id="cd00886">
    <property type="entry name" value="MogA_MoaB"/>
    <property type="match status" value="1"/>
</dbReference>
<feature type="domain" description="MoaB/Mog" evidence="1">
    <location>
        <begin position="21"/>
        <end position="171"/>
    </location>
</feature>
<comment type="caution">
    <text evidence="2">The sequence shown here is derived from an EMBL/GenBank/DDBJ whole genome shotgun (WGS) entry which is preliminary data.</text>
</comment>
<reference evidence="2 3" key="1">
    <citation type="submission" date="2017-04" db="EMBL/GenBank/DDBJ databases">
        <title>Novel microbial lineages endemic to geothermal iron-oxide mats fill important gaps in the evolutionary history of Archaea.</title>
        <authorList>
            <person name="Jay Z.J."/>
            <person name="Beam J.P."/>
            <person name="Dlakic M."/>
            <person name="Rusch D.B."/>
            <person name="Kozubal M.A."/>
            <person name="Inskeep W.P."/>
        </authorList>
    </citation>
    <scope>NUCLEOTIDE SEQUENCE [LARGE SCALE GENOMIC DNA]</scope>
    <source>
        <strain evidence="2">BE_D</strain>
    </source>
</reference>
<evidence type="ECO:0000313" key="3">
    <source>
        <dbReference type="Proteomes" id="UP000240569"/>
    </source>
</evidence>
<sequence length="176" mass="19145">MSSPQKHKEEAKKAGIEPKIGIIVVSTSRYELRQKGESFTDESGDLAESLIKNSGFSVLSRKLVSDEKNQIRLALLKQLFEEGCNTCITIGGTGVSKRDVTIEAVRALLDKEIPGFAELFRQKSFESVGVSAITTRSIAGVIEGRAVFCLPGSPDAVRVALPLILQELSHILYVAR</sequence>
<name>A0A2R6A7S8_9ARCH</name>
<dbReference type="SUPFAM" id="SSF53218">
    <property type="entry name" value="Molybdenum cofactor biosynthesis proteins"/>
    <property type="match status" value="1"/>
</dbReference>